<dbReference type="KEGG" id="ery:CP97_11580"/>
<evidence type="ECO:0000313" key="2">
    <source>
        <dbReference type="Proteomes" id="UP000059113"/>
    </source>
</evidence>
<keyword evidence="2" id="KW-1185">Reference proteome</keyword>
<organism evidence="1 2">
    <name type="scientific">Aurantiacibacter atlanticus</name>
    <dbReference type="NCBI Taxonomy" id="1648404"/>
    <lineage>
        <taxon>Bacteria</taxon>
        <taxon>Pseudomonadati</taxon>
        <taxon>Pseudomonadota</taxon>
        <taxon>Alphaproteobacteria</taxon>
        <taxon>Sphingomonadales</taxon>
        <taxon>Erythrobacteraceae</taxon>
        <taxon>Aurantiacibacter</taxon>
    </lineage>
</organism>
<proteinExistence type="predicted"/>
<name>A0A0H4VDW7_9SPHN</name>
<dbReference type="OrthoDB" id="7597086at2"/>
<dbReference type="STRING" id="1648404.CP97_11580"/>
<evidence type="ECO:0000313" key="1">
    <source>
        <dbReference type="EMBL" id="AKQ42535.1"/>
    </source>
</evidence>
<dbReference type="AlphaFoldDB" id="A0A0H4VDW7"/>
<dbReference type="Proteomes" id="UP000059113">
    <property type="component" value="Chromosome"/>
</dbReference>
<protein>
    <recommendedName>
        <fullName evidence="3">Transcriptional coactivator p15 (PC4) C-terminal domain-containing protein</fullName>
    </recommendedName>
</protein>
<reference evidence="2" key="2">
    <citation type="submission" date="2015-04" db="EMBL/GenBank/DDBJ databases">
        <title>The complete genome sequence of Erythrobacter sp. s21-N3.</title>
        <authorList>
            <person name="Zhuang L."/>
            <person name="Liu Y."/>
            <person name="Shao Z."/>
        </authorList>
    </citation>
    <scope>NUCLEOTIDE SEQUENCE [LARGE SCALE GENOMIC DNA]</scope>
    <source>
        <strain evidence="2">s21-N3</strain>
    </source>
</reference>
<dbReference type="RefSeq" id="WP_048886070.1">
    <property type="nucleotide sequence ID" value="NZ_CP011310.1"/>
</dbReference>
<accession>A0A0H4VDW7</accession>
<sequence>MSARDGFTAPPVWVLAKYDGLLIAGEREFKGRQFFEFRLWAGEHGDKATAKGVTMPIEAVPDLARALTAYAATIAPSGPEIGS</sequence>
<evidence type="ECO:0008006" key="3">
    <source>
        <dbReference type="Google" id="ProtNLM"/>
    </source>
</evidence>
<dbReference type="PATRIC" id="fig|1648404.4.peg.2412"/>
<gene>
    <name evidence="1" type="ORF">CP97_11580</name>
</gene>
<dbReference type="EMBL" id="CP011310">
    <property type="protein sequence ID" value="AKQ42535.1"/>
    <property type="molecule type" value="Genomic_DNA"/>
</dbReference>
<reference evidence="1 2" key="1">
    <citation type="journal article" date="2015" name="Int. J. Syst. Evol. Microbiol.">
        <title>Erythrobacter atlanticus sp. nov., a bacterium from ocean sediment able to degrade polycyclic aromatic hydrocarbons.</title>
        <authorList>
            <person name="Zhuang L."/>
            <person name="Liu Y."/>
            <person name="Wang L."/>
            <person name="Wang W."/>
            <person name="Shao Z."/>
        </authorList>
    </citation>
    <scope>NUCLEOTIDE SEQUENCE [LARGE SCALE GENOMIC DNA]</scope>
    <source>
        <strain evidence="2">s21-N3</strain>
    </source>
</reference>